<sequence length="255" mass="28883">MIPPIAKLLLLFGLPVAIAVFWQRRLRTHWNILALASLAFLVHFAVIELLNPITSRFDEVLEPVPGLNHQWELRLAIQLSLGIVREAVRWFTLRYATKIPLITKRNFSWQDGIMLGITYGCISMLVSSESLSTKIYNETIALDDFTWESALLASFRWAVIFMAFNVGTFLVVAFSVQRRAILPFFAAALWNVAMMNSIPVLISLSVYFPIIGGMLRPIPVRIEVQTGAFAISMLCLIPILLLRKPMAVERTNQHD</sequence>
<keyword evidence="2" id="KW-0378">Hydrolase</keyword>
<dbReference type="GO" id="GO:0008237">
    <property type="term" value="F:metallopeptidase activity"/>
    <property type="evidence" value="ECO:0007669"/>
    <property type="project" value="UniProtKB-KW"/>
</dbReference>
<feature type="transmembrane region" description="Helical" evidence="1">
    <location>
        <begin position="6"/>
        <end position="23"/>
    </location>
</feature>
<feature type="transmembrane region" description="Helical" evidence="1">
    <location>
        <begin position="188"/>
        <end position="210"/>
    </location>
</feature>
<protein>
    <submittedName>
        <fullName evidence="2">YhfC family intramembrane metalloprotease</fullName>
    </submittedName>
</protein>
<name>A0A6B0Z1P6_9CHLR</name>
<comment type="caution">
    <text evidence="2">The sequence shown here is derived from an EMBL/GenBank/DDBJ whole genome shotgun (WGS) entry which is preliminary data.</text>
</comment>
<dbReference type="GO" id="GO:0006508">
    <property type="term" value="P:proteolysis"/>
    <property type="evidence" value="ECO:0007669"/>
    <property type="project" value="UniProtKB-KW"/>
</dbReference>
<keyword evidence="1" id="KW-0472">Membrane</keyword>
<evidence type="ECO:0000256" key="1">
    <source>
        <dbReference type="SAM" id="Phobius"/>
    </source>
</evidence>
<keyword evidence="2" id="KW-0482">Metalloprotease</keyword>
<keyword evidence="1" id="KW-1133">Transmembrane helix</keyword>
<keyword evidence="1" id="KW-0812">Transmembrane</keyword>
<evidence type="ECO:0000313" key="2">
    <source>
        <dbReference type="EMBL" id="MXY95568.1"/>
    </source>
</evidence>
<proteinExistence type="predicted"/>
<dbReference type="EMBL" id="VXRG01000161">
    <property type="protein sequence ID" value="MXY95568.1"/>
    <property type="molecule type" value="Genomic_DNA"/>
</dbReference>
<feature type="transmembrane region" description="Helical" evidence="1">
    <location>
        <begin position="30"/>
        <end position="53"/>
    </location>
</feature>
<dbReference type="AlphaFoldDB" id="A0A6B0Z1P6"/>
<feature type="transmembrane region" description="Helical" evidence="1">
    <location>
        <begin position="222"/>
        <end position="242"/>
    </location>
</feature>
<accession>A0A6B0Z1P6</accession>
<gene>
    <name evidence="2" type="ORF">F4Y42_19195</name>
</gene>
<organism evidence="2">
    <name type="scientific">Caldilineaceae bacterium SB0664_bin_27</name>
    <dbReference type="NCBI Taxonomy" id="2605260"/>
    <lineage>
        <taxon>Bacteria</taxon>
        <taxon>Bacillati</taxon>
        <taxon>Chloroflexota</taxon>
        <taxon>Caldilineae</taxon>
        <taxon>Caldilineales</taxon>
        <taxon>Caldilineaceae</taxon>
    </lineage>
</organism>
<feature type="transmembrane region" description="Helical" evidence="1">
    <location>
        <begin position="155"/>
        <end position="176"/>
    </location>
</feature>
<keyword evidence="2" id="KW-0645">Protease</keyword>
<reference evidence="2" key="1">
    <citation type="submission" date="2019-09" db="EMBL/GenBank/DDBJ databases">
        <title>Characterisation of the sponge microbiome using genome-centric metagenomics.</title>
        <authorList>
            <person name="Engelberts J.P."/>
            <person name="Robbins S.J."/>
            <person name="De Goeij J.M."/>
            <person name="Aranda M."/>
            <person name="Bell S.C."/>
            <person name="Webster N.S."/>
        </authorList>
    </citation>
    <scope>NUCLEOTIDE SEQUENCE</scope>
    <source>
        <strain evidence="2">SB0664_bin_27</strain>
    </source>
</reference>